<dbReference type="PANTHER" id="PTHR31087:SF161">
    <property type="entry name" value="TUBBY C 2 FAMILY PROTEIN"/>
    <property type="match status" value="1"/>
</dbReference>
<dbReference type="SUPFAM" id="SSF54518">
    <property type="entry name" value="Tubby C-terminal domain-like"/>
    <property type="match status" value="1"/>
</dbReference>
<protein>
    <recommendedName>
        <fullName evidence="4">LURP-one-related family protein</fullName>
    </recommendedName>
</protein>
<evidence type="ECO:0008006" key="4">
    <source>
        <dbReference type="Google" id="ProtNLM"/>
    </source>
</evidence>
<comment type="similarity">
    <text evidence="1">Belongs to the LOR family.</text>
</comment>
<dbReference type="InterPro" id="IPR038595">
    <property type="entry name" value="LOR_sf"/>
</dbReference>
<dbReference type="InterPro" id="IPR007612">
    <property type="entry name" value="LOR"/>
</dbReference>
<evidence type="ECO:0000313" key="2">
    <source>
        <dbReference type="EMBL" id="KAA5542090.1"/>
    </source>
</evidence>
<dbReference type="InterPro" id="IPR025659">
    <property type="entry name" value="Tubby-like_C"/>
</dbReference>
<dbReference type="Pfam" id="PF04525">
    <property type="entry name" value="LOR"/>
    <property type="match status" value="1"/>
</dbReference>
<gene>
    <name evidence="2" type="ORF">FYK55_14875</name>
</gene>
<comment type="caution">
    <text evidence="2">The sequence shown here is derived from an EMBL/GenBank/DDBJ whole genome shotgun (WGS) entry which is preliminary data.</text>
</comment>
<name>A0A5M6D697_9BACT</name>
<dbReference type="EMBL" id="VWOX01000008">
    <property type="protein sequence ID" value="KAA5542090.1"/>
    <property type="molecule type" value="Genomic_DNA"/>
</dbReference>
<accession>A0A5M6D697</accession>
<sequence length="160" mass="18099">MRYVMNQKFFSLGDDFTIKDDGGQDCYYVDGKVFSVGDKLAIQDMQGRELARVEQKVLSFGKVYHVYRGDQRVATVKKKLFTFFREVFDVEDAAAGDLDATGDFIDHEYQFTRDGQPIATVSKRFFSLTDTYGVDIASGEDDVLILACAVVIDLCCHNDR</sequence>
<keyword evidence="3" id="KW-1185">Reference proteome</keyword>
<dbReference type="AlphaFoldDB" id="A0A5M6D697"/>
<evidence type="ECO:0000256" key="1">
    <source>
        <dbReference type="ARBA" id="ARBA00005437"/>
    </source>
</evidence>
<dbReference type="PANTHER" id="PTHR31087">
    <property type="match status" value="1"/>
</dbReference>
<organism evidence="2 3">
    <name type="scientific">Roseiconus nitratireducens</name>
    <dbReference type="NCBI Taxonomy" id="2605748"/>
    <lineage>
        <taxon>Bacteria</taxon>
        <taxon>Pseudomonadati</taxon>
        <taxon>Planctomycetota</taxon>
        <taxon>Planctomycetia</taxon>
        <taxon>Pirellulales</taxon>
        <taxon>Pirellulaceae</taxon>
        <taxon>Roseiconus</taxon>
    </lineage>
</organism>
<proteinExistence type="inferred from homology"/>
<reference evidence="2 3" key="1">
    <citation type="submission" date="2019-08" db="EMBL/GenBank/DDBJ databases">
        <authorList>
            <person name="Dhanesh K."/>
            <person name="Kumar G."/>
            <person name="Sasikala C."/>
            <person name="Venkata Ramana C."/>
        </authorList>
    </citation>
    <scope>NUCLEOTIDE SEQUENCE [LARGE SCALE GENOMIC DNA]</scope>
    <source>
        <strain evidence="2 3">JC645</strain>
    </source>
</reference>
<dbReference type="Proteomes" id="UP000324479">
    <property type="component" value="Unassembled WGS sequence"/>
</dbReference>
<evidence type="ECO:0000313" key="3">
    <source>
        <dbReference type="Proteomes" id="UP000324479"/>
    </source>
</evidence>
<dbReference type="Gene3D" id="2.40.160.200">
    <property type="entry name" value="LURP1-related"/>
    <property type="match status" value="1"/>
</dbReference>